<keyword evidence="2" id="KW-1185">Reference proteome</keyword>
<reference evidence="1 2" key="1">
    <citation type="journal article" date="2016" name="Microb. Cell Fact.">
        <title>Dissection of exopolysaccharide biosynthesis in Kozakia baliensis.</title>
        <authorList>
            <person name="Brandt J.U."/>
            <person name="Jakob F."/>
            <person name="Behr J."/>
            <person name="Geissler A.J."/>
            <person name="Vogel R.F."/>
        </authorList>
    </citation>
    <scope>NUCLEOTIDE SEQUENCE [LARGE SCALE GENOMIC DNA]</scope>
    <source>
        <strain evidence="1 2">DSM 14400</strain>
    </source>
</reference>
<evidence type="ECO:0000313" key="1">
    <source>
        <dbReference type="EMBL" id="AOX17592.1"/>
    </source>
</evidence>
<dbReference type="STRING" id="153496.A0U89_11040"/>
<accession>A0A1D8UVH0</accession>
<evidence type="ECO:0000313" key="2">
    <source>
        <dbReference type="Proteomes" id="UP000179145"/>
    </source>
</evidence>
<dbReference type="EMBL" id="CP014674">
    <property type="protein sequence ID" value="AOX17592.1"/>
    <property type="molecule type" value="Genomic_DNA"/>
</dbReference>
<sequence length="62" mass="7243">MFVPFIIASHHRRPDDAKKLSVPGIAWFEPIKKNFLRLHRRVSEPEPIEKLESGRSLPHMAK</sequence>
<name>A0A1D8UVH0_9PROT</name>
<proteinExistence type="predicted"/>
<organism evidence="1 2">
    <name type="scientific">Kozakia baliensis</name>
    <dbReference type="NCBI Taxonomy" id="153496"/>
    <lineage>
        <taxon>Bacteria</taxon>
        <taxon>Pseudomonadati</taxon>
        <taxon>Pseudomonadota</taxon>
        <taxon>Alphaproteobacteria</taxon>
        <taxon>Acetobacterales</taxon>
        <taxon>Acetobacteraceae</taxon>
        <taxon>Kozakia</taxon>
    </lineage>
</organism>
<dbReference type="KEGG" id="kba:A0U89_11040"/>
<gene>
    <name evidence="1" type="ORF">A0U89_11040</name>
</gene>
<protein>
    <submittedName>
        <fullName evidence="1">Uncharacterized protein</fullName>
    </submittedName>
</protein>
<dbReference type="AlphaFoldDB" id="A0A1D8UVH0"/>
<dbReference type="Proteomes" id="UP000179145">
    <property type="component" value="Chromosome"/>
</dbReference>